<dbReference type="RefSeq" id="XP_035829422.1">
    <property type="nucleotide sequence ID" value="XM_035973529.1"/>
</dbReference>
<evidence type="ECO:0000256" key="1">
    <source>
        <dbReference type="SAM" id="MobiDB-lite"/>
    </source>
</evidence>
<feature type="compositionally biased region" description="Basic and acidic residues" evidence="1">
    <location>
        <begin position="604"/>
        <end position="617"/>
    </location>
</feature>
<feature type="region of interest" description="Disordered" evidence="1">
    <location>
        <begin position="93"/>
        <end position="116"/>
    </location>
</feature>
<feature type="region of interest" description="Disordered" evidence="1">
    <location>
        <begin position="582"/>
        <end position="629"/>
    </location>
</feature>
<name>A0ABM1W429_APLCA</name>
<organism evidence="2 3">
    <name type="scientific">Aplysia californica</name>
    <name type="common">California sea hare</name>
    <dbReference type="NCBI Taxonomy" id="6500"/>
    <lineage>
        <taxon>Eukaryota</taxon>
        <taxon>Metazoa</taxon>
        <taxon>Spiralia</taxon>
        <taxon>Lophotrochozoa</taxon>
        <taxon>Mollusca</taxon>
        <taxon>Gastropoda</taxon>
        <taxon>Heterobranchia</taxon>
        <taxon>Euthyneura</taxon>
        <taxon>Tectipleura</taxon>
        <taxon>Aplysiida</taxon>
        <taxon>Aplysioidea</taxon>
        <taxon>Aplysiidae</taxon>
        <taxon>Aplysia</taxon>
    </lineage>
</organism>
<sequence>MNVLKIGKRKLSCHLWMRDSFHLVYQQSICYRCYSVFFLRSRSLTSVTRCCRGMFNYVNLTTRHLSASHSQLQVFGKVGGFFRKLLKPSDDTHSGLQFQDASEGAESVRKGNEASTHTVHHMSINTSAAGHSTFEASSHNDAVLDSPDISMIHTHPQPAQATPLKSQDSLVVCTNSSLVEKEASSSRLRLAPEEELTRLVDDTRVNKRLTRMRNKLLGYNEIFLQQYDKDVETILNTLTKPSSTVKKQRAKSAAISPPLSTLSPKKLSRQILMKKKKDTDVNSRYPFIGKGTTEQVVTPEFESSKAFLTSVGVPCDELVYYPDIQHMSNNDVIDCVQRLKEEGVLVVFSLFLIQRMFEEIKQEREVGVCPPGVTKLKNRLTRLSALQTMQIYFDLCEQLEKPDLDPRWLLDRCGELDMFDDIVQIRKKAKMLRSLGATGEDILSNLLILHLANSKVKLYRETYHNRSGQFPLELFLAPTMSKFKELMGMGPERKEAARLLGISMVEFQACWGHKKTVYPRQLAYKIQMCLSAGIPRKDILNNITQLDRFPLQKCHAVLSSFKSSGLPASVYLLHEMEKTVNHSRKAPAHVQDPDTGDAELESGNEIKQEKADDKRLPMSETPKQPRPKQAIVSLKKKRTQIFRLIAYHLQLDKSVLSTMFKCNVNVESANITDVNKNLEFLLSQGFSKEQISACPMVLAHPSRHLIHAVRGLREQIVTTLNTSAATLSPEYRTDMSAEIPFHLKRFSLSEELPSSYSELGPSDSCSSVCFAVASNDDKTAFLRNEDLQLYKLLLSEPLLYLNCVQYCLEKENNFSLVSEGAQLTSNL</sequence>
<accession>A0ABM1W429</accession>
<dbReference type="GeneID" id="101859836"/>
<reference evidence="3" key="1">
    <citation type="submission" date="2025-08" db="UniProtKB">
        <authorList>
            <consortium name="RefSeq"/>
        </authorList>
    </citation>
    <scope>IDENTIFICATION</scope>
</reference>
<keyword evidence="2" id="KW-1185">Reference proteome</keyword>
<proteinExistence type="predicted"/>
<feature type="compositionally biased region" description="Polar residues" evidence="1">
    <location>
        <begin position="157"/>
        <end position="167"/>
    </location>
</feature>
<feature type="region of interest" description="Disordered" evidence="1">
    <location>
        <begin position="148"/>
        <end position="167"/>
    </location>
</feature>
<protein>
    <submittedName>
        <fullName evidence="3">Uncharacterized protein LOC101859836</fullName>
    </submittedName>
</protein>
<gene>
    <name evidence="3" type="primary">LOC101859836</name>
</gene>
<dbReference type="Proteomes" id="UP000694888">
    <property type="component" value="Unplaced"/>
</dbReference>
<evidence type="ECO:0000313" key="3">
    <source>
        <dbReference type="RefSeq" id="XP_035829422.1"/>
    </source>
</evidence>
<evidence type="ECO:0000313" key="2">
    <source>
        <dbReference type="Proteomes" id="UP000694888"/>
    </source>
</evidence>